<evidence type="ECO:0000256" key="6">
    <source>
        <dbReference type="ARBA" id="ARBA00022448"/>
    </source>
</evidence>
<comment type="function">
    <text evidence="1">The SecYEG-SecDF-YajC-YidC holo-translocon (HTL) protein secretase/insertase is a supercomplex required for protein secretion, insertion of proteins into membranes, and assembly of membrane protein complexes. While the SecYEG complex is essential for assembly of a number of proteins and complexes, the SecDF-YajC-YidC subcomplex facilitates these functions.</text>
</comment>
<evidence type="ECO:0000256" key="2">
    <source>
        <dbReference type="ARBA" id="ARBA00004162"/>
    </source>
</evidence>
<dbReference type="Pfam" id="PF02699">
    <property type="entry name" value="YajC"/>
    <property type="match status" value="1"/>
</dbReference>
<reference evidence="14 15" key="1">
    <citation type="submission" date="2024-06" db="EMBL/GenBank/DDBJ databases">
        <title>Genomic Encyclopedia of Type Strains, Phase IV (KMG-IV): sequencing the most valuable type-strain genomes for metagenomic binning, comparative biology and taxonomic classification.</title>
        <authorList>
            <person name="Goeker M."/>
        </authorList>
    </citation>
    <scope>NUCLEOTIDE SEQUENCE [LARGE SCALE GENOMIC DNA]</scope>
    <source>
        <strain evidence="14 15">DSM 17809</strain>
    </source>
</reference>
<protein>
    <recommendedName>
        <fullName evidence="5">Sec translocon accessory complex subunit YajC</fullName>
    </recommendedName>
</protein>
<comment type="subunit">
    <text evidence="4">Part of the SecDF-YidC-YajC translocase complex. The SecDF-YidC-YajC translocase forms a supercomplex with SecYEG, called the holo-translocon (HTL).</text>
</comment>
<keyword evidence="10 13" id="KW-1133">Transmembrane helix</keyword>
<dbReference type="PRINTS" id="PR01853">
    <property type="entry name" value="YAJCTRNLCASE"/>
</dbReference>
<comment type="similarity">
    <text evidence="3">Belongs to the YajC family.</text>
</comment>
<evidence type="ECO:0000256" key="11">
    <source>
        <dbReference type="ARBA" id="ARBA00023010"/>
    </source>
</evidence>
<dbReference type="NCBIfam" id="TIGR00739">
    <property type="entry name" value="yajC"/>
    <property type="match status" value="1"/>
</dbReference>
<evidence type="ECO:0000256" key="5">
    <source>
        <dbReference type="ARBA" id="ARBA00014962"/>
    </source>
</evidence>
<evidence type="ECO:0000313" key="15">
    <source>
        <dbReference type="Proteomes" id="UP001549110"/>
    </source>
</evidence>
<evidence type="ECO:0000256" key="9">
    <source>
        <dbReference type="ARBA" id="ARBA00022927"/>
    </source>
</evidence>
<evidence type="ECO:0000256" key="7">
    <source>
        <dbReference type="ARBA" id="ARBA00022475"/>
    </source>
</evidence>
<feature type="transmembrane region" description="Helical" evidence="13">
    <location>
        <begin position="20"/>
        <end position="40"/>
    </location>
</feature>
<evidence type="ECO:0000256" key="1">
    <source>
        <dbReference type="ARBA" id="ARBA00002061"/>
    </source>
</evidence>
<comment type="subcellular location">
    <subcellularLocation>
        <location evidence="2">Cell membrane</location>
        <topology evidence="2">Single-pass membrane protein</topology>
    </subcellularLocation>
</comment>
<accession>A0ABV2EDC2</accession>
<keyword evidence="9" id="KW-0653">Protein transport</keyword>
<dbReference type="Proteomes" id="UP001549110">
    <property type="component" value="Unassembled WGS sequence"/>
</dbReference>
<evidence type="ECO:0000256" key="10">
    <source>
        <dbReference type="ARBA" id="ARBA00022989"/>
    </source>
</evidence>
<gene>
    <name evidence="14" type="ORF">ABID41_000108</name>
</gene>
<dbReference type="PANTHER" id="PTHR33909">
    <property type="entry name" value="SEC TRANSLOCON ACCESSORY COMPLEX SUBUNIT YAJC"/>
    <property type="match status" value="1"/>
</dbReference>
<dbReference type="SMART" id="SM01323">
    <property type="entry name" value="YajC"/>
    <property type="match status" value="1"/>
</dbReference>
<keyword evidence="8 13" id="KW-0812">Transmembrane</keyword>
<evidence type="ECO:0000313" key="14">
    <source>
        <dbReference type="EMBL" id="MET3525013.1"/>
    </source>
</evidence>
<keyword evidence="7" id="KW-1003">Cell membrane</keyword>
<dbReference type="InterPro" id="IPR003849">
    <property type="entry name" value="Preprotein_translocase_YajC"/>
</dbReference>
<organism evidence="14 15">
    <name type="scientific">Phenylobacterium koreense</name>
    <dbReference type="NCBI Taxonomy" id="266125"/>
    <lineage>
        <taxon>Bacteria</taxon>
        <taxon>Pseudomonadati</taxon>
        <taxon>Pseudomonadota</taxon>
        <taxon>Alphaproteobacteria</taxon>
        <taxon>Caulobacterales</taxon>
        <taxon>Caulobacteraceae</taxon>
        <taxon>Phenylobacterium</taxon>
    </lineage>
</organism>
<evidence type="ECO:0000256" key="4">
    <source>
        <dbReference type="ARBA" id="ARBA00011718"/>
    </source>
</evidence>
<dbReference type="RefSeq" id="WP_331932668.1">
    <property type="nucleotide sequence ID" value="NZ_JBEPLU010000001.1"/>
</dbReference>
<dbReference type="EMBL" id="JBEPLU010000001">
    <property type="protein sequence ID" value="MET3525013.1"/>
    <property type="molecule type" value="Genomic_DNA"/>
</dbReference>
<evidence type="ECO:0000256" key="3">
    <source>
        <dbReference type="ARBA" id="ARBA00006742"/>
    </source>
</evidence>
<keyword evidence="15" id="KW-1185">Reference proteome</keyword>
<name>A0ABV2EDC2_9CAUL</name>
<keyword evidence="12 13" id="KW-0472">Membrane</keyword>
<sequence>MFATPAFAQTAGAAAEGGLQAMLIQMLPLVGLVVLFYFLMMRPQQRRMKQHQEMITNLKRNDTVVLNSGVIGKVVRVEDKEIGLEIAQGVTIKVVKGMIAEVRVRGEPAPANDAKA</sequence>
<dbReference type="PANTHER" id="PTHR33909:SF1">
    <property type="entry name" value="SEC TRANSLOCON ACCESSORY COMPLEX SUBUNIT YAJC"/>
    <property type="match status" value="1"/>
</dbReference>
<proteinExistence type="inferred from homology"/>
<evidence type="ECO:0000256" key="8">
    <source>
        <dbReference type="ARBA" id="ARBA00022692"/>
    </source>
</evidence>
<comment type="caution">
    <text evidence="14">The sequence shown here is derived from an EMBL/GenBank/DDBJ whole genome shotgun (WGS) entry which is preliminary data.</text>
</comment>
<keyword evidence="6" id="KW-0813">Transport</keyword>
<evidence type="ECO:0000256" key="12">
    <source>
        <dbReference type="ARBA" id="ARBA00023136"/>
    </source>
</evidence>
<evidence type="ECO:0000256" key="13">
    <source>
        <dbReference type="SAM" id="Phobius"/>
    </source>
</evidence>
<keyword evidence="11" id="KW-0811">Translocation</keyword>